<dbReference type="Proteomes" id="UP000069443">
    <property type="component" value="Unassembled WGS sequence"/>
</dbReference>
<dbReference type="PROSITE" id="PS00092">
    <property type="entry name" value="N6_MTASE"/>
    <property type="match status" value="1"/>
</dbReference>
<sequence length="83" mass="9046">MNAYYRDDSVIVHHGDCLDVLKTLPANSVDAVVTDPPYGISFMGREWDQPGQFGSRRGDGKPRGGHPNSRQAHDAMAAGSYDL</sequence>
<dbReference type="GO" id="GO:0032259">
    <property type="term" value="P:methylation"/>
    <property type="evidence" value="ECO:0007669"/>
    <property type="project" value="UniProtKB-KW"/>
</dbReference>
<dbReference type="InterPro" id="IPR029063">
    <property type="entry name" value="SAM-dependent_MTases_sf"/>
</dbReference>
<protein>
    <submittedName>
        <fullName evidence="2">Site-specific DNA-methyltransferase</fullName>
    </submittedName>
</protein>
<feature type="non-terminal residue" evidence="2">
    <location>
        <position position="83"/>
    </location>
</feature>
<keyword evidence="2" id="KW-0808">Transferase</keyword>
<evidence type="ECO:0000256" key="1">
    <source>
        <dbReference type="SAM" id="MobiDB-lite"/>
    </source>
</evidence>
<reference evidence="3" key="1">
    <citation type="journal article" date="2016" name="Genome Announc.">
        <title>Draft Genome Sequences of Five Rapidly Growing Mycobacterium Species, M. thermoresistibile, M. fortuitum subsp. acetamidolyticum, M. canariasense, M. brisbanense, and M. novocastrense.</title>
        <authorList>
            <person name="Katahira K."/>
            <person name="Ogura Y."/>
            <person name="Gotoh Y."/>
            <person name="Hayashi T."/>
        </authorList>
    </citation>
    <scope>NUCLEOTIDE SEQUENCE [LARGE SCALE GENOMIC DNA]</scope>
    <source>
        <strain evidence="3">JCM15298</strain>
    </source>
</reference>
<dbReference type="EMBL" id="BCSY01000097">
    <property type="protein sequence ID" value="GAS98775.1"/>
    <property type="molecule type" value="Genomic_DNA"/>
</dbReference>
<keyword evidence="2" id="KW-0489">Methyltransferase</keyword>
<dbReference type="GO" id="GO:0008168">
    <property type="term" value="F:methyltransferase activity"/>
    <property type="evidence" value="ECO:0007669"/>
    <property type="project" value="UniProtKB-KW"/>
</dbReference>
<comment type="caution">
    <text evidence="2">The sequence shown here is derived from an EMBL/GenBank/DDBJ whole genome shotgun (WGS) entry which is preliminary data.</text>
</comment>
<reference evidence="3" key="2">
    <citation type="submission" date="2016-02" db="EMBL/GenBank/DDBJ databases">
        <title>Draft genome sequence of five rapidly growing Mycobacterium species.</title>
        <authorList>
            <person name="Katahira K."/>
            <person name="Gotou Y."/>
            <person name="Iida K."/>
            <person name="Ogura Y."/>
            <person name="Hayashi T."/>
        </authorList>
    </citation>
    <scope>NUCLEOTIDE SEQUENCE [LARGE SCALE GENOMIC DNA]</scope>
    <source>
        <strain evidence="3">JCM15298</strain>
    </source>
</reference>
<dbReference type="SUPFAM" id="SSF53335">
    <property type="entry name" value="S-adenosyl-L-methionine-dependent methyltransferases"/>
    <property type="match status" value="1"/>
</dbReference>
<dbReference type="Gene3D" id="3.40.50.150">
    <property type="entry name" value="Vaccinia Virus protein VP39"/>
    <property type="match status" value="1"/>
</dbReference>
<keyword evidence="3" id="KW-1185">Reference proteome</keyword>
<proteinExistence type="predicted"/>
<feature type="region of interest" description="Disordered" evidence="1">
    <location>
        <begin position="44"/>
        <end position="83"/>
    </location>
</feature>
<dbReference type="InterPro" id="IPR002052">
    <property type="entry name" value="DNA_methylase_N6_adenine_CS"/>
</dbReference>
<evidence type="ECO:0000313" key="2">
    <source>
        <dbReference type="EMBL" id="GAS98775.1"/>
    </source>
</evidence>
<evidence type="ECO:0000313" key="3">
    <source>
        <dbReference type="Proteomes" id="UP000069443"/>
    </source>
</evidence>
<gene>
    <name evidence="2" type="ORF">RMCC_5740</name>
</gene>
<dbReference type="GO" id="GO:0003676">
    <property type="term" value="F:nucleic acid binding"/>
    <property type="evidence" value="ECO:0007669"/>
    <property type="project" value="InterPro"/>
</dbReference>
<organism evidence="2 3">
    <name type="scientific">Mycolicibacterium canariasense</name>
    <name type="common">Mycobacterium canariasense</name>
    <dbReference type="NCBI Taxonomy" id="228230"/>
    <lineage>
        <taxon>Bacteria</taxon>
        <taxon>Bacillati</taxon>
        <taxon>Actinomycetota</taxon>
        <taxon>Actinomycetes</taxon>
        <taxon>Mycobacteriales</taxon>
        <taxon>Mycobacteriaceae</taxon>
        <taxon>Mycolicibacterium</taxon>
    </lineage>
</organism>
<dbReference type="AlphaFoldDB" id="A0A124E340"/>
<accession>A0A124E340</accession>
<name>A0A124E340_MYCCR</name>
<dbReference type="STRING" id="228230.RMCC_5740"/>